<dbReference type="Pfam" id="PF13489">
    <property type="entry name" value="Methyltransf_23"/>
    <property type="match status" value="1"/>
</dbReference>
<protein>
    <submittedName>
        <fullName evidence="3">Class I SAM-dependent methyltransferase</fullName>
    </submittedName>
</protein>
<name>A0A9X3A9E1_9SPHN</name>
<evidence type="ECO:0000256" key="2">
    <source>
        <dbReference type="ARBA" id="ARBA00022679"/>
    </source>
</evidence>
<dbReference type="Gene3D" id="3.40.50.150">
    <property type="entry name" value="Vaccinia Virus protein VP39"/>
    <property type="match status" value="1"/>
</dbReference>
<dbReference type="RefSeq" id="WP_259961651.1">
    <property type="nucleotide sequence ID" value="NZ_JAOAMV010000003.1"/>
</dbReference>
<keyword evidence="1 3" id="KW-0489">Methyltransferase</keyword>
<dbReference type="Proteomes" id="UP001142648">
    <property type="component" value="Unassembled WGS sequence"/>
</dbReference>
<sequence>MASNLPPAIFSAARKFARARRARMLQRRGDAADWLPVALVEDALERIEFMRLAPDRALVIGAGGDELGRVLERKGARVTVAEPGAIDLEAPYPAGGYGLIVSLGALDTVNDLPGALIHQRVALGEGGVMIASMVGAGSLPRLRSALLAADGERPAARLHPAVDARSGAGLLQRAGFKRQVADSWTLRLRYGSLDTLIADLRSQGLTSALSDSAPPLTRSGLERARAAFLEDADRHGRVVETLEILTMTGWHD</sequence>
<comment type="caution">
    <text evidence="3">The sequence shown here is derived from an EMBL/GenBank/DDBJ whole genome shotgun (WGS) entry which is preliminary data.</text>
</comment>
<dbReference type="AlphaFoldDB" id="A0A9X3A9E1"/>
<organism evidence="3 4">
    <name type="scientific">Tsuneonella litorea</name>
    <dbReference type="NCBI Taxonomy" id="2976475"/>
    <lineage>
        <taxon>Bacteria</taxon>
        <taxon>Pseudomonadati</taxon>
        <taxon>Pseudomonadota</taxon>
        <taxon>Alphaproteobacteria</taxon>
        <taxon>Sphingomonadales</taxon>
        <taxon>Erythrobacteraceae</taxon>
        <taxon>Tsuneonella</taxon>
    </lineage>
</organism>
<dbReference type="GO" id="GO:0032259">
    <property type="term" value="P:methylation"/>
    <property type="evidence" value="ECO:0007669"/>
    <property type="project" value="UniProtKB-KW"/>
</dbReference>
<evidence type="ECO:0000313" key="3">
    <source>
        <dbReference type="EMBL" id="MCT2558780.1"/>
    </source>
</evidence>
<dbReference type="InterPro" id="IPR029063">
    <property type="entry name" value="SAM-dependent_MTases_sf"/>
</dbReference>
<evidence type="ECO:0000313" key="4">
    <source>
        <dbReference type="Proteomes" id="UP001142648"/>
    </source>
</evidence>
<dbReference type="PANTHER" id="PTHR13090:SF1">
    <property type="entry name" value="ARGININE-HYDROXYLASE NDUFAF5, MITOCHONDRIAL"/>
    <property type="match status" value="1"/>
</dbReference>
<dbReference type="GO" id="GO:0008168">
    <property type="term" value="F:methyltransferase activity"/>
    <property type="evidence" value="ECO:0007669"/>
    <property type="project" value="UniProtKB-KW"/>
</dbReference>
<dbReference type="EMBL" id="JAOAMV010000003">
    <property type="protein sequence ID" value="MCT2558780.1"/>
    <property type="molecule type" value="Genomic_DNA"/>
</dbReference>
<gene>
    <name evidence="3" type="ORF">N0B51_07280</name>
</gene>
<reference evidence="3" key="1">
    <citation type="submission" date="2022-09" db="EMBL/GenBank/DDBJ databases">
        <title>The genome sequence of Tsuneonella sp. YG55.</title>
        <authorList>
            <person name="Liu Y."/>
        </authorList>
    </citation>
    <scope>NUCLEOTIDE SEQUENCE</scope>
    <source>
        <strain evidence="3">YG55</strain>
    </source>
</reference>
<evidence type="ECO:0000256" key="1">
    <source>
        <dbReference type="ARBA" id="ARBA00022603"/>
    </source>
</evidence>
<keyword evidence="2" id="KW-0808">Transferase</keyword>
<dbReference type="SUPFAM" id="SSF53335">
    <property type="entry name" value="S-adenosyl-L-methionine-dependent methyltransferases"/>
    <property type="match status" value="1"/>
</dbReference>
<dbReference type="PANTHER" id="PTHR13090">
    <property type="entry name" value="ARGININE-HYDROXYLASE NDUFAF5, MITOCHONDRIAL"/>
    <property type="match status" value="1"/>
</dbReference>
<keyword evidence="4" id="KW-1185">Reference proteome</keyword>
<accession>A0A9X3A9E1</accession>
<dbReference type="InterPro" id="IPR050602">
    <property type="entry name" value="Malonyl-ACP_OMT"/>
</dbReference>
<proteinExistence type="predicted"/>